<dbReference type="EMBL" id="LSZW01000063">
    <property type="protein sequence ID" value="KXK64732.1"/>
    <property type="molecule type" value="Genomic_DNA"/>
</dbReference>
<name>A0A136Q230_9FIRM</name>
<evidence type="ECO:0000313" key="3">
    <source>
        <dbReference type="EMBL" id="KXK64732.1"/>
    </source>
</evidence>
<dbReference type="OrthoDB" id="9807778at2"/>
<dbReference type="GO" id="GO:0005886">
    <property type="term" value="C:plasma membrane"/>
    <property type="evidence" value="ECO:0007669"/>
    <property type="project" value="TreeGrafter"/>
</dbReference>
<keyword evidence="1" id="KW-0812">Transmembrane</keyword>
<dbReference type="Proteomes" id="UP000070366">
    <property type="component" value="Unassembled WGS sequence"/>
</dbReference>
<feature type="domain" description="Glycosyltransferase 2-like" evidence="2">
    <location>
        <begin position="5"/>
        <end position="160"/>
    </location>
</feature>
<protein>
    <submittedName>
        <fullName evidence="3">Glycosyltransferase, group 2 family protein</fullName>
    </submittedName>
</protein>
<proteinExistence type="predicted"/>
<dbReference type="CDD" id="cd04187">
    <property type="entry name" value="DPM1_like_bac"/>
    <property type="match status" value="1"/>
</dbReference>
<reference evidence="3 4" key="1">
    <citation type="submission" date="2016-02" db="EMBL/GenBank/DDBJ databases">
        <authorList>
            <person name="Wen L."/>
            <person name="He K."/>
            <person name="Yang H."/>
        </authorList>
    </citation>
    <scope>NUCLEOTIDE SEQUENCE [LARGE SCALE GENOMIC DNA]</scope>
    <source>
        <strain evidence="3 4">DSM 22607</strain>
    </source>
</reference>
<dbReference type="PANTHER" id="PTHR48090">
    <property type="entry name" value="UNDECAPRENYL-PHOSPHATE 4-DEOXY-4-FORMAMIDO-L-ARABINOSE TRANSFERASE-RELATED"/>
    <property type="match status" value="1"/>
</dbReference>
<evidence type="ECO:0000256" key="1">
    <source>
        <dbReference type="SAM" id="Phobius"/>
    </source>
</evidence>
<dbReference type="KEGG" id="cmiu:B1H56_05385"/>
<dbReference type="Gene3D" id="3.90.550.10">
    <property type="entry name" value="Spore Coat Polysaccharide Biosynthesis Protein SpsA, Chain A"/>
    <property type="match status" value="1"/>
</dbReference>
<dbReference type="Pfam" id="PF00535">
    <property type="entry name" value="Glycos_transf_2"/>
    <property type="match status" value="1"/>
</dbReference>
<dbReference type="InterPro" id="IPR029044">
    <property type="entry name" value="Nucleotide-diphossugar_trans"/>
</dbReference>
<feature type="transmembrane region" description="Helical" evidence="1">
    <location>
        <begin position="263"/>
        <end position="288"/>
    </location>
</feature>
<keyword evidence="1" id="KW-1133">Transmembrane helix</keyword>
<dbReference type="SUPFAM" id="SSF53448">
    <property type="entry name" value="Nucleotide-diphospho-sugar transferases"/>
    <property type="match status" value="1"/>
</dbReference>
<dbReference type="GO" id="GO:0016740">
    <property type="term" value="F:transferase activity"/>
    <property type="evidence" value="ECO:0007669"/>
    <property type="project" value="UniProtKB-KW"/>
</dbReference>
<dbReference type="STRING" id="626937.HMPREF3293_01970"/>
<organism evidence="3 4">
    <name type="scientific">Christensenella minuta</name>
    <dbReference type="NCBI Taxonomy" id="626937"/>
    <lineage>
        <taxon>Bacteria</taxon>
        <taxon>Bacillati</taxon>
        <taxon>Bacillota</taxon>
        <taxon>Clostridia</taxon>
        <taxon>Christensenellales</taxon>
        <taxon>Christensenellaceae</taxon>
        <taxon>Christensenella</taxon>
    </lineage>
</organism>
<keyword evidence="3" id="KW-0808">Transferase</keyword>
<feature type="transmembrane region" description="Helical" evidence="1">
    <location>
        <begin position="229"/>
        <end position="251"/>
    </location>
</feature>
<gene>
    <name evidence="3" type="ORF">HMPREF3293_01970</name>
</gene>
<dbReference type="RefSeq" id="WP_066519225.1">
    <property type="nucleotide sequence ID" value="NZ_CABMOF010000001.1"/>
</dbReference>
<evidence type="ECO:0000259" key="2">
    <source>
        <dbReference type="Pfam" id="PF00535"/>
    </source>
</evidence>
<dbReference type="InterPro" id="IPR001173">
    <property type="entry name" value="Glyco_trans_2-like"/>
</dbReference>
<sequence length="309" mass="34479">MKKLSIIIPVYYNEENLKDMYAGLKEKVLGVLPCEYEIIMVDDGSGDGSYGVMEELAAQDKHMTLVKLSRNFGEHAALLAGLNVCTGDCAVKKSADAQEPAELILNLLKKYDEGNDVVLAVRKDRNEPAAQRFFSNRYASMMRKYALPNMPKGGFDSFLIDRKVIDVLISMDELNTSLMSQILWSGFKTAQVGYTRLERKAGKSRWSLSKKIKLTADSLLGFSTVPVKAIGIVGSISFAASLVWLACYLIYCFAVKTPLETLTVVVLLLFLLFGMAMMAISILGAYLWRTFDAARNRPVFIIEKVKRHE</sequence>
<dbReference type="InterPro" id="IPR050256">
    <property type="entry name" value="Glycosyltransferase_2"/>
</dbReference>
<comment type="caution">
    <text evidence="3">The sequence shown here is derived from an EMBL/GenBank/DDBJ whole genome shotgun (WGS) entry which is preliminary data.</text>
</comment>
<dbReference type="PANTHER" id="PTHR48090:SF8">
    <property type="entry name" value="GLYCOSYLTRANSFERASE CSBB-RELATED"/>
    <property type="match status" value="1"/>
</dbReference>
<evidence type="ECO:0000313" key="4">
    <source>
        <dbReference type="Proteomes" id="UP000070366"/>
    </source>
</evidence>
<dbReference type="PATRIC" id="fig|626937.4.peg.1947"/>
<dbReference type="AlphaFoldDB" id="A0A136Q230"/>
<keyword evidence="4" id="KW-1185">Reference proteome</keyword>
<keyword evidence="1" id="KW-0472">Membrane</keyword>
<accession>A0A136Q230</accession>